<evidence type="ECO:0000256" key="6">
    <source>
        <dbReference type="ARBA" id="ARBA00022989"/>
    </source>
</evidence>
<evidence type="ECO:0000256" key="2">
    <source>
        <dbReference type="ARBA" id="ARBA00022448"/>
    </source>
</evidence>
<dbReference type="PANTHER" id="PTHR43495:SF2">
    <property type="entry name" value="D-SERINE_D-ALANINE_GLYCINE TRANSPORTER"/>
    <property type="match status" value="1"/>
</dbReference>
<feature type="compositionally biased region" description="Polar residues" evidence="8">
    <location>
        <begin position="1"/>
        <end position="23"/>
    </location>
</feature>
<dbReference type="Pfam" id="PF00324">
    <property type="entry name" value="AA_permease"/>
    <property type="match status" value="1"/>
</dbReference>
<dbReference type="RefSeq" id="WP_176514214.1">
    <property type="nucleotide sequence ID" value="NZ_CP060529.1"/>
</dbReference>
<dbReference type="FunFam" id="1.20.1740.10:FF:000001">
    <property type="entry name" value="Amino acid permease"/>
    <property type="match status" value="1"/>
</dbReference>
<feature type="transmembrane region" description="Helical" evidence="9">
    <location>
        <begin position="350"/>
        <end position="369"/>
    </location>
</feature>
<evidence type="ECO:0000256" key="5">
    <source>
        <dbReference type="ARBA" id="ARBA00022970"/>
    </source>
</evidence>
<feature type="transmembrane region" description="Helical" evidence="9">
    <location>
        <begin position="55"/>
        <end position="75"/>
    </location>
</feature>
<evidence type="ECO:0000313" key="12">
    <source>
        <dbReference type="Proteomes" id="UP000553948"/>
    </source>
</evidence>
<accession>A0A7W2QI83</accession>
<keyword evidence="6 9" id="KW-1133">Transmembrane helix</keyword>
<dbReference type="PIRSF" id="PIRSF006060">
    <property type="entry name" value="AA_transporter"/>
    <property type="match status" value="1"/>
</dbReference>
<dbReference type="EMBL" id="JACGDG010000004">
    <property type="protein sequence ID" value="MBA6115239.1"/>
    <property type="molecule type" value="Genomic_DNA"/>
</dbReference>
<name>A0A7W2QI83_PSEPU</name>
<dbReference type="GO" id="GO:0006865">
    <property type="term" value="P:amino acid transport"/>
    <property type="evidence" value="ECO:0007669"/>
    <property type="project" value="UniProtKB-KW"/>
</dbReference>
<feature type="transmembrane region" description="Helical" evidence="9">
    <location>
        <begin position="213"/>
        <end position="235"/>
    </location>
</feature>
<feature type="domain" description="Amino acid permease/ SLC12A" evidence="10">
    <location>
        <begin position="31"/>
        <end position="467"/>
    </location>
</feature>
<evidence type="ECO:0000256" key="8">
    <source>
        <dbReference type="SAM" id="MobiDB-lite"/>
    </source>
</evidence>
<gene>
    <name evidence="11" type="ORF">H4C47_05810</name>
</gene>
<feature type="transmembrane region" description="Helical" evidence="9">
    <location>
        <begin position="112"/>
        <end position="134"/>
    </location>
</feature>
<keyword evidence="3" id="KW-1003">Cell membrane</keyword>
<dbReference type="PANTHER" id="PTHR43495">
    <property type="entry name" value="GABA PERMEASE"/>
    <property type="match status" value="1"/>
</dbReference>
<evidence type="ECO:0000256" key="7">
    <source>
        <dbReference type="ARBA" id="ARBA00023136"/>
    </source>
</evidence>
<dbReference type="GO" id="GO:0055085">
    <property type="term" value="P:transmembrane transport"/>
    <property type="evidence" value="ECO:0007669"/>
    <property type="project" value="InterPro"/>
</dbReference>
<evidence type="ECO:0000256" key="1">
    <source>
        <dbReference type="ARBA" id="ARBA00004651"/>
    </source>
</evidence>
<dbReference type="Proteomes" id="UP000553948">
    <property type="component" value="Unassembled WGS sequence"/>
</dbReference>
<feature type="transmembrane region" description="Helical" evidence="9">
    <location>
        <begin position="32"/>
        <end position="49"/>
    </location>
</feature>
<feature type="region of interest" description="Disordered" evidence="8">
    <location>
        <begin position="1"/>
        <end position="25"/>
    </location>
</feature>
<dbReference type="GO" id="GO:0005886">
    <property type="term" value="C:plasma membrane"/>
    <property type="evidence" value="ECO:0007669"/>
    <property type="project" value="UniProtKB-SubCell"/>
</dbReference>
<keyword evidence="7 9" id="KW-0472">Membrane</keyword>
<organism evidence="11 12">
    <name type="scientific">Pseudomonas putida</name>
    <name type="common">Arthrobacter siderocapsulatus</name>
    <dbReference type="NCBI Taxonomy" id="303"/>
    <lineage>
        <taxon>Bacteria</taxon>
        <taxon>Pseudomonadati</taxon>
        <taxon>Pseudomonadota</taxon>
        <taxon>Gammaproteobacteria</taxon>
        <taxon>Pseudomonadales</taxon>
        <taxon>Pseudomonadaceae</taxon>
        <taxon>Pseudomonas</taxon>
    </lineage>
</organism>
<evidence type="ECO:0000256" key="3">
    <source>
        <dbReference type="ARBA" id="ARBA00022475"/>
    </source>
</evidence>
<sequence>MNNTKKISNAQPHLPSAPSSSNLDRGLSSRHIQFLGFGGAIGSGLFMGAGKTISMSGTSIILTYLLIGIVLFFVMRAMGELLLSNLNYKTFADFCSDYIGPWAGFFIGWSYWLTYIVAGVIDFLVIGAYLQYWYPHLPAWIPALALLFSLLALNLITVKVFGEMEFWFTLIKVVAIIFIIVGGITLIATHHVMPNGVTASLGHLFDPDAFLPNGLVGFYAGFQIALFSFAGIEMIGTTAGEAENPEKTLPKAINSVPLRVMVFYVLSIACIIGVCSWKEISPDNSPFVQLFIVSGLPIAAALMNLVLTSSAISASNSAVFCTSRTLFGLAGQKQAPGRFGVTTKSRVPGVSLWFSCGCIGAGISLLIVIPQVMKVFTLVSTVAAVLLIFIWSLMLVAYLIYRKRRPDLHAASRYKMPFGIVASVCCLVFFGFTVWVMTLQPDTLLALSVMPLWFLWLTAVYALSYKKTLKAKVQRYRGPGTVELT</sequence>
<keyword evidence="2" id="KW-0813">Transport</keyword>
<feature type="transmembrane region" description="Helical" evidence="9">
    <location>
        <begin position="286"/>
        <end position="307"/>
    </location>
</feature>
<keyword evidence="5" id="KW-0029">Amino-acid transport</keyword>
<feature type="transmembrane region" description="Helical" evidence="9">
    <location>
        <begin position="420"/>
        <end position="438"/>
    </location>
</feature>
<dbReference type="InterPro" id="IPR004841">
    <property type="entry name" value="AA-permease/SLC12A_dom"/>
</dbReference>
<reference evidence="11 12" key="1">
    <citation type="submission" date="2020-07" db="EMBL/GenBank/DDBJ databases">
        <title>Diversity of carbapenemase encoding genes among Pseudomonas putida group clinical isolates in a tertiary Brazilian hospital.</title>
        <authorList>
            <person name="Alberto-Lei F."/>
            <person name="Nodari C.S."/>
            <person name="Streling A.P."/>
            <person name="Paulino J.T."/>
            <person name="Bessa-Neto F.O."/>
            <person name="Cayo R."/>
            <person name="Gales A.C."/>
        </authorList>
    </citation>
    <scope>NUCLEOTIDE SEQUENCE [LARGE SCALE GENOMIC DNA]</scope>
    <source>
        <strain evidence="11 12">12464</strain>
    </source>
</reference>
<feature type="transmembrane region" description="Helical" evidence="9">
    <location>
        <begin position="375"/>
        <end position="400"/>
    </location>
</feature>
<evidence type="ECO:0000313" key="11">
    <source>
        <dbReference type="EMBL" id="MBA6115239.1"/>
    </source>
</evidence>
<comment type="caution">
    <text evidence="11">The sequence shown here is derived from an EMBL/GenBank/DDBJ whole genome shotgun (WGS) entry which is preliminary data.</text>
</comment>
<feature type="transmembrane region" description="Helical" evidence="9">
    <location>
        <begin position="256"/>
        <end position="274"/>
    </location>
</feature>
<evidence type="ECO:0000256" key="9">
    <source>
        <dbReference type="SAM" id="Phobius"/>
    </source>
</evidence>
<comment type="subcellular location">
    <subcellularLocation>
        <location evidence="1">Cell membrane</location>
        <topology evidence="1">Multi-pass membrane protein</topology>
    </subcellularLocation>
</comment>
<proteinExistence type="predicted"/>
<evidence type="ECO:0000259" key="10">
    <source>
        <dbReference type="Pfam" id="PF00324"/>
    </source>
</evidence>
<dbReference type="AlphaFoldDB" id="A0A7W2QI83"/>
<feature type="transmembrane region" description="Helical" evidence="9">
    <location>
        <begin position="173"/>
        <end position="193"/>
    </location>
</feature>
<feature type="transmembrane region" description="Helical" evidence="9">
    <location>
        <begin position="444"/>
        <end position="465"/>
    </location>
</feature>
<protein>
    <submittedName>
        <fullName evidence="11">Amino acid permease</fullName>
    </submittedName>
</protein>
<evidence type="ECO:0000256" key="4">
    <source>
        <dbReference type="ARBA" id="ARBA00022692"/>
    </source>
</evidence>
<feature type="transmembrane region" description="Helical" evidence="9">
    <location>
        <begin position="140"/>
        <end position="161"/>
    </location>
</feature>
<dbReference type="Gene3D" id="1.20.1740.10">
    <property type="entry name" value="Amino acid/polyamine transporter I"/>
    <property type="match status" value="1"/>
</dbReference>
<keyword evidence="4 9" id="KW-0812">Transmembrane</keyword>